<feature type="compositionally biased region" description="Basic and acidic residues" evidence="4">
    <location>
        <begin position="70"/>
        <end position="91"/>
    </location>
</feature>
<gene>
    <name evidence="7" type="primary">LOC108891772</name>
</gene>
<dbReference type="PANTHER" id="PTHR25465">
    <property type="entry name" value="B-BOX DOMAIN CONTAINING"/>
    <property type="match status" value="1"/>
</dbReference>
<dbReference type="RefSeq" id="XP_018544603.1">
    <property type="nucleotide sequence ID" value="XM_018689087.2"/>
</dbReference>
<dbReference type="InterPro" id="IPR001870">
    <property type="entry name" value="B30.2/SPRY"/>
</dbReference>
<dbReference type="GO" id="GO:0008270">
    <property type="term" value="F:zinc ion binding"/>
    <property type="evidence" value="ECO:0007669"/>
    <property type="project" value="UniProtKB-KW"/>
</dbReference>
<dbReference type="CDD" id="cd16040">
    <property type="entry name" value="SPRY_PRY_SNTX"/>
    <property type="match status" value="1"/>
</dbReference>
<organism evidence="6 7">
    <name type="scientific">Lates calcarifer</name>
    <name type="common">Barramundi</name>
    <name type="synonym">Holocentrus calcarifer</name>
    <dbReference type="NCBI Taxonomy" id="8187"/>
    <lineage>
        <taxon>Eukaryota</taxon>
        <taxon>Metazoa</taxon>
        <taxon>Chordata</taxon>
        <taxon>Craniata</taxon>
        <taxon>Vertebrata</taxon>
        <taxon>Euteleostomi</taxon>
        <taxon>Actinopterygii</taxon>
        <taxon>Neopterygii</taxon>
        <taxon>Teleostei</taxon>
        <taxon>Neoteleostei</taxon>
        <taxon>Acanthomorphata</taxon>
        <taxon>Carangaria</taxon>
        <taxon>Carangaria incertae sedis</taxon>
        <taxon>Centropomidae</taxon>
        <taxon>Lates</taxon>
    </lineage>
</organism>
<evidence type="ECO:0000256" key="3">
    <source>
        <dbReference type="ARBA" id="ARBA00022833"/>
    </source>
</evidence>
<name>A0AAJ7Q286_LATCA</name>
<feature type="compositionally biased region" description="Polar residues" evidence="4">
    <location>
        <begin position="289"/>
        <end position="311"/>
    </location>
</feature>
<dbReference type="InterPro" id="IPR013320">
    <property type="entry name" value="ConA-like_dom_sf"/>
</dbReference>
<dbReference type="InterPro" id="IPR003877">
    <property type="entry name" value="SPRY_dom"/>
</dbReference>
<evidence type="ECO:0000256" key="1">
    <source>
        <dbReference type="ARBA" id="ARBA00022723"/>
    </source>
</evidence>
<dbReference type="SMART" id="SM00589">
    <property type="entry name" value="PRY"/>
    <property type="match status" value="1"/>
</dbReference>
<dbReference type="Gene3D" id="2.60.120.920">
    <property type="match status" value="1"/>
</dbReference>
<proteinExistence type="predicted"/>
<dbReference type="GO" id="GO:0016874">
    <property type="term" value="F:ligase activity"/>
    <property type="evidence" value="ECO:0007669"/>
    <property type="project" value="UniProtKB-KW"/>
</dbReference>
<dbReference type="Proteomes" id="UP000694890">
    <property type="component" value="Unplaced"/>
</dbReference>
<evidence type="ECO:0000313" key="7">
    <source>
        <dbReference type="RefSeq" id="XP_018544603.1"/>
    </source>
</evidence>
<dbReference type="GO" id="GO:0005737">
    <property type="term" value="C:cytoplasm"/>
    <property type="evidence" value="ECO:0007669"/>
    <property type="project" value="UniProtKB-ARBA"/>
</dbReference>
<dbReference type="InterPro" id="IPR043136">
    <property type="entry name" value="B30.2/SPRY_sf"/>
</dbReference>
<sequence length="561" mass="63990">METDTAVLTEVSSVELKKMTHQDNQQNSTETSLTEQQPCPVEEPSQENVQTESEIHVQEDDLTTESPQGDCKDKDVKVKDHLKTNQRERRTISPLTLLKEDFSQFKEEVLKVFKDKDTRTENEDRPSSSALSLLREDLSQFKEDVTSIFNISSAKDKDLKSTDPKTSQSAERTINLSISSVFRISLSKEKDNKILAPHSSKIKAERTDDPSRSLFRRDQKLSQTSEKADDSQEVKTLSEKTEDQTDNDLKEKLSEQNEETVDAEKTNNAIKDEVNESEDREVDIDVSEETTTGVSEPQQSKETTCRTADQSRGSDDSTEVSGEDEEIKEEKEEDKPSETLPLETLFSGISLISLTDAKKHDVRDEPGRDLWSVKNFACYLTFDPNTANSELHLTDRNRTATRVWSDHRSSDHPDRFERCPQVLCREGLLDSAYWEVEWSGGADIGVTYNSISRDGDMMSCLLGHNERSWSLECSDSSYTPCYNNKRFRSSSPEPFTRTVGVYLNWSDGSLSFYCISQDAMVHLYTFTSTFTEPLYPGFWVWAYDGSVSLRQVELDWERLLQ</sequence>
<feature type="region of interest" description="Disordered" evidence="4">
    <location>
        <begin position="13"/>
        <end position="93"/>
    </location>
</feature>
<dbReference type="PANTHER" id="PTHR25465:SF30">
    <property type="entry name" value="FINTRIM FAMILY, MEMBER 82"/>
    <property type="match status" value="1"/>
</dbReference>
<dbReference type="Pfam" id="PF13765">
    <property type="entry name" value="PRY"/>
    <property type="match status" value="1"/>
</dbReference>
<keyword evidence="2" id="KW-0863">Zinc-finger</keyword>
<feature type="compositionally biased region" description="Acidic residues" evidence="4">
    <location>
        <begin position="316"/>
        <end position="327"/>
    </location>
</feature>
<evidence type="ECO:0000256" key="2">
    <source>
        <dbReference type="ARBA" id="ARBA00022771"/>
    </source>
</evidence>
<keyword evidence="1" id="KW-0479">Metal-binding</keyword>
<protein>
    <submittedName>
        <fullName evidence="7">E3 ubiquitin/ISG15 ligase TRIM25</fullName>
    </submittedName>
</protein>
<feature type="compositionally biased region" description="Acidic residues" evidence="4">
    <location>
        <begin position="275"/>
        <end position="288"/>
    </location>
</feature>
<dbReference type="InterPro" id="IPR003879">
    <property type="entry name" value="Butyrophylin_SPRY"/>
</dbReference>
<keyword evidence="3" id="KW-0862">Zinc</keyword>
<evidence type="ECO:0000256" key="4">
    <source>
        <dbReference type="SAM" id="MobiDB-lite"/>
    </source>
</evidence>
<dbReference type="InterPro" id="IPR006574">
    <property type="entry name" value="PRY"/>
</dbReference>
<dbReference type="GeneID" id="108891772"/>
<dbReference type="SMART" id="SM00449">
    <property type="entry name" value="SPRY"/>
    <property type="match status" value="1"/>
</dbReference>
<dbReference type="Pfam" id="PF00622">
    <property type="entry name" value="SPRY"/>
    <property type="match status" value="1"/>
</dbReference>
<dbReference type="PROSITE" id="PS50188">
    <property type="entry name" value="B302_SPRY"/>
    <property type="match status" value="1"/>
</dbReference>
<feature type="compositionally biased region" description="Basic and acidic residues" evidence="4">
    <location>
        <begin position="202"/>
        <end position="255"/>
    </location>
</feature>
<feature type="compositionally biased region" description="Basic and acidic residues" evidence="4">
    <location>
        <begin position="328"/>
        <end position="337"/>
    </location>
</feature>
<feature type="compositionally biased region" description="Polar residues" evidence="4">
    <location>
        <begin position="22"/>
        <end position="37"/>
    </location>
</feature>
<feature type="region of interest" description="Disordered" evidence="4">
    <location>
        <begin position="193"/>
        <end position="341"/>
    </location>
</feature>
<keyword evidence="7" id="KW-0436">Ligase</keyword>
<feature type="domain" description="B30.2/SPRY" evidence="5">
    <location>
        <begin position="360"/>
        <end position="556"/>
    </location>
</feature>
<dbReference type="AlphaFoldDB" id="A0AAJ7Q286"/>
<dbReference type="PRINTS" id="PR01407">
    <property type="entry name" value="BUTYPHLNCDUF"/>
</dbReference>
<dbReference type="KEGG" id="lcf:108891772"/>
<evidence type="ECO:0000313" key="6">
    <source>
        <dbReference type="Proteomes" id="UP000694890"/>
    </source>
</evidence>
<dbReference type="SUPFAM" id="SSF49899">
    <property type="entry name" value="Concanavalin A-like lectins/glucanases"/>
    <property type="match status" value="1"/>
</dbReference>
<reference evidence="7" key="1">
    <citation type="submission" date="2025-08" db="UniProtKB">
        <authorList>
            <consortium name="RefSeq"/>
        </authorList>
    </citation>
    <scope>IDENTIFICATION</scope>
    <source>
        <tissue evidence="7">Brain</tissue>
    </source>
</reference>
<accession>A0AAJ7Q286</accession>
<evidence type="ECO:0000259" key="5">
    <source>
        <dbReference type="PROSITE" id="PS50188"/>
    </source>
</evidence>
<feature type="compositionally biased region" description="Basic and acidic residues" evidence="4">
    <location>
        <begin position="262"/>
        <end position="274"/>
    </location>
</feature>
<dbReference type="InterPro" id="IPR051051">
    <property type="entry name" value="E3_ubiq-ligase_TRIM/RNF"/>
</dbReference>